<keyword evidence="2" id="KW-0547">Nucleotide-binding</keyword>
<keyword evidence="6" id="KW-1185">Reference proteome</keyword>
<reference evidence="6" key="1">
    <citation type="submission" date="2023-07" db="EMBL/GenBank/DDBJ databases">
        <title>Study on multiphase classification of strain Alteromonas salexigens isolated from the Yellow Sea.</title>
        <authorList>
            <person name="Sun L."/>
        </authorList>
    </citation>
    <scope>NUCLEOTIDE SEQUENCE [LARGE SCALE GENOMIC DNA]</scope>
    <source>
        <strain evidence="6">ASW11-19</strain>
    </source>
</reference>
<dbReference type="CDD" id="cd03255">
    <property type="entry name" value="ABC_MJ0796_LolCDE_FtsE"/>
    <property type="match status" value="1"/>
</dbReference>
<dbReference type="GO" id="GO:0005524">
    <property type="term" value="F:ATP binding"/>
    <property type="evidence" value="ECO:0007669"/>
    <property type="project" value="UniProtKB-KW"/>
</dbReference>
<dbReference type="InterPro" id="IPR003593">
    <property type="entry name" value="AAA+_ATPase"/>
</dbReference>
<dbReference type="PROSITE" id="PS50893">
    <property type="entry name" value="ABC_TRANSPORTER_2"/>
    <property type="match status" value="1"/>
</dbReference>
<dbReference type="PANTHER" id="PTHR24220:SF659">
    <property type="entry name" value="TRANSPORTER, PUTATIVE-RELATED"/>
    <property type="match status" value="1"/>
</dbReference>
<feature type="domain" description="ABC transporter" evidence="4">
    <location>
        <begin position="2"/>
        <end position="224"/>
    </location>
</feature>
<evidence type="ECO:0000256" key="2">
    <source>
        <dbReference type="ARBA" id="ARBA00022741"/>
    </source>
</evidence>
<sequence>MLQLHQVTLRYSGAATPVLDNLSLTLPAGQSASIRGASGCGKSTLLAVIAGLAAPDKGLVQVGDHVLSDLPPRDQDAFRRQSLGLVYQQFNLLSCFNVWDNISFTARLKGNYQADYQHKLMALMNIGHLAKAPLTQLSGGEQQRVAICRALNHQPALVLADEPTGNLDEATSERVADALYTLCRETHTTLVVVTHSVEVATQADTCFRLHNGRLETLTGNGEAQ</sequence>
<dbReference type="Pfam" id="PF00005">
    <property type="entry name" value="ABC_tran"/>
    <property type="match status" value="1"/>
</dbReference>
<dbReference type="PANTHER" id="PTHR24220">
    <property type="entry name" value="IMPORT ATP-BINDING PROTEIN"/>
    <property type="match status" value="1"/>
</dbReference>
<gene>
    <name evidence="5" type="ORF">OCL06_13735</name>
</gene>
<evidence type="ECO:0000256" key="3">
    <source>
        <dbReference type="ARBA" id="ARBA00022840"/>
    </source>
</evidence>
<evidence type="ECO:0000259" key="4">
    <source>
        <dbReference type="PROSITE" id="PS50893"/>
    </source>
</evidence>
<evidence type="ECO:0000313" key="5">
    <source>
        <dbReference type="EMBL" id="MCU7555652.1"/>
    </source>
</evidence>
<organism evidence="5 6">
    <name type="scientific">Alteromonas salexigens</name>
    <dbReference type="NCBI Taxonomy" id="2982530"/>
    <lineage>
        <taxon>Bacteria</taxon>
        <taxon>Pseudomonadati</taxon>
        <taxon>Pseudomonadota</taxon>
        <taxon>Gammaproteobacteria</taxon>
        <taxon>Alteromonadales</taxon>
        <taxon>Alteromonadaceae</taxon>
        <taxon>Alteromonas/Salinimonas group</taxon>
        <taxon>Alteromonas</taxon>
    </lineage>
</organism>
<dbReference type="InterPro" id="IPR017871">
    <property type="entry name" value="ABC_transporter-like_CS"/>
</dbReference>
<dbReference type="SUPFAM" id="SSF52540">
    <property type="entry name" value="P-loop containing nucleoside triphosphate hydrolases"/>
    <property type="match status" value="1"/>
</dbReference>
<name>A0ABT2VQQ8_9ALTE</name>
<evidence type="ECO:0000313" key="6">
    <source>
        <dbReference type="Proteomes" id="UP001209257"/>
    </source>
</evidence>
<dbReference type="PROSITE" id="PS00211">
    <property type="entry name" value="ABC_TRANSPORTER_1"/>
    <property type="match status" value="1"/>
</dbReference>
<keyword evidence="1" id="KW-0813">Transport</keyword>
<proteinExistence type="predicted"/>
<dbReference type="InterPro" id="IPR027417">
    <property type="entry name" value="P-loop_NTPase"/>
</dbReference>
<dbReference type="InterPro" id="IPR015854">
    <property type="entry name" value="ABC_transpr_LolD-like"/>
</dbReference>
<dbReference type="InterPro" id="IPR017911">
    <property type="entry name" value="MacB-like_ATP-bd"/>
</dbReference>
<accession>A0ABT2VQQ8</accession>
<dbReference type="Gene3D" id="3.40.50.300">
    <property type="entry name" value="P-loop containing nucleotide triphosphate hydrolases"/>
    <property type="match status" value="1"/>
</dbReference>
<dbReference type="SMART" id="SM00382">
    <property type="entry name" value="AAA"/>
    <property type="match status" value="1"/>
</dbReference>
<keyword evidence="3 5" id="KW-0067">ATP-binding</keyword>
<dbReference type="InterPro" id="IPR003439">
    <property type="entry name" value="ABC_transporter-like_ATP-bd"/>
</dbReference>
<dbReference type="EMBL" id="JAOTJC010000012">
    <property type="protein sequence ID" value="MCU7555652.1"/>
    <property type="molecule type" value="Genomic_DNA"/>
</dbReference>
<protein>
    <submittedName>
        <fullName evidence="5">ABC transporter ATP-binding protein</fullName>
    </submittedName>
</protein>
<dbReference type="Proteomes" id="UP001209257">
    <property type="component" value="Unassembled WGS sequence"/>
</dbReference>
<evidence type="ECO:0000256" key="1">
    <source>
        <dbReference type="ARBA" id="ARBA00022448"/>
    </source>
</evidence>
<dbReference type="RefSeq" id="WP_262995515.1">
    <property type="nucleotide sequence ID" value="NZ_JAOTJC010000012.1"/>
</dbReference>
<comment type="caution">
    <text evidence="5">The sequence shown here is derived from an EMBL/GenBank/DDBJ whole genome shotgun (WGS) entry which is preliminary data.</text>
</comment>